<dbReference type="RefSeq" id="XP_018187063.1">
    <property type="nucleotide sequence ID" value="XM_018332808.1"/>
</dbReference>
<evidence type="ECO:0000256" key="4">
    <source>
        <dbReference type="ARBA" id="ARBA00022563"/>
    </source>
</evidence>
<feature type="compositionally biased region" description="Low complexity" evidence="8">
    <location>
        <begin position="204"/>
        <end position="218"/>
    </location>
</feature>
<evidence type="ECO:0000259" key="9">
    <source>
        <dbReference type="PROSITE" id="PS51330"/>
    </source>
</evidence>
<protein>
    <recommendedName>
        <fullName evidence="3">Dihydrofolate reductase</fullName>
        <ecNumber evidence="2">1.5.1.3</ecNumber>
    </recommendedName>
</protein>
<keyword evidence="4" id="KW-0554">One-carbon metabolism</keyword>
<evidence type="ECO:0000313" key="10">
    <source>
        <dbReference type="EMBL" id="KZF21508.1"/>
    </source>
</evidence>
<dbReference type="PROSITE" id="PS00075">
    <property type="entry name" value="DHFR_1"/>
    <property type="match status" value="1"/>
</dbReference>
<dbReference type="InterPro" id="IPR012259">
    <property type="entry name" value="DHFR"/>
</dbReference>
<dbReference type="GO" id="GO:0050661">
    <property type="term" value="F:NADP binding"/>
    <property type="evidence" value="ECO:0007669"/>
    <property type="project" value="InterPro"/>
</dbReference>
<evidence type="ECO:0000256" key="1">
    <source>
        <dbReference type="ARBA" id="ARBA00004903"/>
    </source>
</evidence>
<evidence type="ECO:0000256" key="7">
    <source>
        <dbReference type="RuleBase" id="RU004474"/>
    </source>
</evidence>
<dbReference type="SUPFAM" id="SSF53597">
    <property type="entry name" value="Dihydrofolate reductase-like"/>
    <property type="match status" value="2"/>
</dbReference>
<evidence type="ECO:0000256" key="3">
    <source>
        <dbReference type="ARBA" id="ARBA00018886"/>
    </source>
</evidence>
<dbReference type="EC" id="1.5.1.3" evidence="2"/>
<dbReference type="PROSITE" id="PS51330">
    <property type="entry name" value="DHFR_2"/>
    <property type="match status" value="1"/>
</dbReference>
<dbReference type="PANTHER" id="PTHR48069">
    <property type="entry name" value="DIHYDROFOLATE REDUCTASE"/>
    <property type="match status" value="1"/>
</dbReference>
<sequence>MSPHTPSCPASPQLTLIVAATLSKGIGLKGGLPWQSLRSDMRYFARVTKRTPRGNTTTSDNGPEHNLQSHRNRTVKLTNAVIMGRKTWDSIPPRFRPLPDRLNVVVSRRPAELGNLPEGAIAAGSLEEALKMVGGRCIPEHQDGQTHENVAGNEKRELSVNEATTGVFKQSTSASTVPASADSSGPFTAARAAEDIATPPSSNDAQGKGAQQDGQIDGSGLSSKGATTTITSTKPETPAAGSTTVIDRVFVIGGAEMYRLAAQLPYTRRVLLTEVTTPFECDTFFPLQMSASEGWRKASHAQLERWVGETVPEGIISENGIDFEFQMFEKEEN</sequence>
<feature type="domain" description="DHFR" evidence="9">
    <location>
        <begin position="13"/>
        <end position="330"/>
    </location>
</feature>
<dbReference type="CDD" id="cd00209">
    <property type="entry name" value="DHFR"/>
    <property type="match status" value="1"/>
</dbReference>
<keyword evidence="5" id="KW-0521">NADP</keyword>
<dbReference type="Pfam" id="PF00186">
    <property type="entry name" value="DHFR_1"/>
    <property type="match status" value="2"/>
</dbReference>
<dbReference type="InParanoid" id="A0A165FXL9"/>
<dbReference type="GO" id="GO:0004146">
    <property type="term" value="F:dihydrofolate reductase activity"/>
    <property type="evidence" value="ECO:0007669"/>
    <property type="project" value="UniProtKB-EC"/>
</dbReference>
<name>A0A165FXL9_XYLHT</name>
<feature type="region of interest" description="Disordered" evidence="8">
    <location>
        <begin position="197"/>
        <end position="240"/>
    </location>
</feature>
<feature type="compositionally biased region" description="Polar residues" evidence="8">
    <location>
        <begin position="169"/>
        <end position="186"/>
    </location>
</feature>
<accession>A0A165FXL9</accession>
<feature type="region of interest" description="Disordered" evidence="8">
    <location>
        <begin position="169"/>
        <end position="188"/>
    </location>
</feature>
<organism evidence="10 11">
    <name type="scientific">Xylona heveae (strain CBS 132557 / TC161)</name>
    <dbReference type="NCBI Taxonomy" id="1328760"/>
    <lineage>
        <taxon>Eukaryota</taxon>
        <taxon>Fungi</taxon>
        <taxon>Dikarya</taxon>
        <taxon>Ascomycota</taxon>
        <taxon>Pezizomycotina</taxon>
        <taxon>Xylonomycetes</taxon>
        <taxon>Xylonales</taxon>
        <taxon>Xylonaceae</taxon>
        <taxon>Xylona</taxon>
    </lineage>
</organism>
<dbReference type="GO" id="GO:0046654">
    <property type="term" value="P:tetrahydrofolate biosynthetic process"/>
    <property type="evidence" value="ECO:0007669"/>
    <property type="project" value="UniProtKB-UniPathway"/>
</dbReference>
<dbReference type="Gene3D" id="3.40.430.10">
    <property type="entry name" value="Dihydrofolate Reductase, subunit A"/>
    <property type="match status" value="2"/>
</dbReference>
<evidence type="ECO:0000256" key="5">
    <source>
        <dbReference type="ARBA" id="ARBA00022857"/>
    </source>
</evidence>
<dbReference type="GO" id="GO:0046452">
    <property type="term" value="P:dihydrofolate metabolic process"/>
    <property type="evidence" value="ECO:0007669"/>
    <property type="project" value="TreeGrafter"/>
</dbReference>
<feature type="compositionally biased region" description="Low complexity" evidence="8">
    <location>
        <begin position="227"/>
        <end position="237"/>
    </location>
</feature>
<evidence type="ECO:0000256" key="2">
    <source>
        <dbReference type="ARBA" id="ARBA00012856"/>
    </source>
</evidence>
<dbReference type="GO" id="GO:0006730">
    <property type="term" value="P:one-carbon metabolic process"/>
    <property type="evidence" value="ECO:0007669"/>
    <property type="project" value="UniProtKB-KW"/>
</dbReference>
<keyword evidence="6" id="KW-0560">Oxidoreductase</keyword>
<dbReference type="GO" id="GO:0046655">
    <property type="term" value="P:folic acid metabolic process"/>
    <property type="evidence" value="ECO:0007669"/>
    <property type="project" value="TreeGrafter"/>
</dbReference>
<dbReference type="UniPathway" id="UPA00077">
    <property type="reaction ID" value="UER00158"/>
</dbReference>
<dbReference type="GeneID" id="28897945"/>
<dbReference type="GO" id="GO:0005739">
    <property type="term" value="C:mitochondrion"/>
    <property type="evidence" value="ECO:0007669"/>
    <property type="project" value="TreeGrafter"/>
</dbReference>
<dbReference type="EMBL" id="KV407460">
    <property type="protein sequence ID" value="KZF21508.1"/>
    <property type="molecule type" value="Genomic_DNA"/>
</dbReference>
<dbReference type="OrthoDB" id="414698at2759"/>
<comment type="pathway">
    <text evidence="1">Cofactor biosynthesis; tetrahydrofolate biosynthesis; 5,6,7,8-tetrahydrofolate from 7,8-dihydrofolate: step 1/1.</text>
</comment>
<feature type="region of interest" description="Disordered" evidence="8">
    <location>
        <begin position="49"/>
        <end position="69"/>
    </location>
</feature>
<dbReference type="InterPro" id="IPR017925">
    <property type="entry name" value="DHFR_CS"/>
</dbReference>
<dbReference type="Proteomes" id="UP000076632">
    <property type="component" value="Unassembled WGS sequence"/>
</dbReference>
<comment type="similarity">
    <text evidence="7">Belongs to the dihydrofolate reductase family.</text>
</comment>
<dbReference type="InterPro" id="IPR024072">
    <property type="entry name" value="DHFR-like_dom_sf"/>
</dbReference>
<dbReference type="PRINTS" id="PR00070">
    <property type="entry name" value="DHFR"/>
</dbReference>
<evidence type="ECO:0000313" key="11">
    <source>
        <dbReference type="Proteomes" id="UP000076632"/>
    </source>
</evidence>
<proteinExistence type="inferred from homology"/>
<dbReference type="AlphaFoldDB" id="A0A165FXL9"/>
<evidence type="ECO:0000256" key="8">
    <source>
        <dbReference type="SAM" id="MobiDB-lite"/>
    </source>
</evidence>
<keyword evidence="11" id="KW-1185">Reference proteome</keyword>
<gene>
    <name evidence="10" type="ORF">L228DRAFT_248223</name>
</gene>
<dbReference type="STRING" id="1328760.A0A165FXL9"/>
<dbReference type="PANTHER" id="PTHR48069:SF3">
    <property type="entry name" value="DIHYDROFOLATE REDUCTASE"/>
    <property type="match status" value="1"/>
</dbReference>
<evidence type="ECO:0000256" key="6">
    <source>
        <dbReference type="ARBA" id="ARBA00023002"/>
    </source>
</evidence>
<dbReference type="InterPro" id="IPR001796">
    <property type="entry name" value="DHFR_dom"/>
</dbReference>
<reference evidence="10 11" key="1">
    <citation type="journal article" date="2016" name="Fungal Biol.">
        <title>The genome of Xylona heveae provides a window into fungal endophytism.</title>
        <authorList>
            <person name="Gazis R."/>
            <person name="Kuo A."/>
            <person name="Riley R."/>
            <person name="LaButti K."/>
            <person name="Lipzen A."/>
            <person name="Lin J."/>
            <person name="Amirebrahimi M."/>
            <person name="Hesse C.N."/>
            <person name="Spatafora J.W."/>
            <person name="Henrissat B."/>
            <person name="Hainaut M."/>
            <person name="Grigoriev I.V."/>
            <person name="Hibbett D.S."/>
        </authorList>
    </citation>
    <scope>NUCLEOTIDE SEQUENCE [LARGE SCALE GENOMIC DNA]</scope>
    <source>
        <strain evidence="10 11">TC161</strain>
    </source>
</reference>